<keyword evidence="17 18" id="KW-0132">Cell division</keyword>
<accession>A0A9D1M287</accession>
<sequence length="468" mass="52907">MEFINEKLVEFNQYLKNRKVAIIGLGVSNIPLLDYMHEKQASVTVFDNRNIDAIPKDLIDKITSYAMEFSFGENSLSKLKNFDIIFRSPSCLPTTPELMLEEQRGAIVTSEIEMLMEMAPCPIIGVTGSEGKTTTTSLIYAILKEAGYTCHLGGNIGTPLFTKLSEFLPEDILILELSSFQLMNMKVSPNISVITNITPNHLNIHHSYEEYIEAKKTIFKYQGEQGTLILNYDNEITKECAKEAPGKVVFFSSRNRLDDGYIVDGEIIKECEDRLRKHILNVKEIKLRGKHNYENICAALAATKTFVDPEKAVHTIQEFNSVEHRIEFVREINGVKWYNDSASSSPSRTIAGLQAFDEDIILIAGGYDKNLDYKPIAKPIVDKVKILILMGNTAPKIFDVVKEELEAEQKELPIYMCDEFRQTIAIAHKFAKPGQIVLFSPASASFDMFKDFADRGRKFKTIVNSIEE</sequence>
<dbReference type="GO" id="GO:0008764">
    <property type="term" value="F:UDP-N-acetylmuramoylalanine-D-glutamate ligase activity"/>
    <property type="evidence" value="ECO:0007669"/>
    <property type="project" value="UniProtKB-UniRule"/>
</dbReference>
<evidence type="ECO:0000313" key="22">
    <source>
        <dbReference type="Proteomes" id="UP000824093"/>
    </source>
</evidence>
<dbReference type="GO" id="GO:0071555">
    <property type="term" value="P:cell wall organization"/>
    <property type="evidence" value="ECO:0007669"/>
    <property type="project" value="UniProtKB-KW"/>
</dbReference>
<keyword evidence="8 17" id="KW-0436">Ligase</keyword>
<evidence type="ECO:0000256" key="17">
    <source>
        <dbReference type="HAMAP-Rule" id="MF_00639"/>
    </source>
</evidence>
<feature type="binding site" evidence="17">
    <location>
        <begin position="128"/>
        <end position="134"/>
    </location>
    <ligand>
        <name>ATP</name>
        <dbReference type="ChEBI" id="CHEBI:30616"/>
    </ligand>
</feature>
<evidence type="ECO:0000256" key="5">
    <source>
        <dbReference type="ARBA" id="ARBA00012212"/>
    </source>
</evidence>
<dbReference type="Pfam" id="PF21799">
    <property type="entry name" value="MurD-like_N"/>
    <property type="match status" value="1"/>
</dbReference>
<keyword evidence="13 17" id="KW-0961">Cell wall biogenesis/degradation</keyword>
<evidence type="ECO:0000256" key="6">
    <source>
        <dbReference type="ARBA" id="ARBA00015655"/>
    </source>
</evidence>
<dbReference type="HAMAP" id="MF_00639">
    <property type="entry name" value="MurD"/>
    <property type="match status" value="1"/>
</dbReference>
<dbReference type="Gene3D" id="3.40.50.720">
    <property type="entry name" value="NAD(P)-binding Rossmann-like Domain"/>
    <property type="match status" value="1"/>
</dbReference>
<keyword evidence="10 17" id="KW-0067">ATP-binding</keyword>
<dbReference type="PANTHER" id="PTHR43692">
    <property type="entry name" value="UDP-N-ACETYLMURAMOYLALANINE--D-GLUTAMATE LIGASE"/>
    <property type="match status" value="1"/>
</dbReference>
<feature type="domain" description="Mur ligase C-terminal" evidence="19">
    <location>
        <begin position="324"/>
        <end position="442"/>
    </location>
</feature>
<keyword evidence="9 17" id="KW-0547">Nucleotide-binding</keyword>
<comment type="function">
    <text evidence="1 17 18">Cell wall formation. Catalyzes the addition of glutamate to the nucleotide precursor UDP-N-acetylmuramoyl-L-alanine (UMA).</text>
</comment>
<name>A0A9D1M287_9FIRM</name>
<dbReference type="PANTHER" id="PTHR43692:SF1">
    <property type="entry name" value="UDP-N-ACETYLMURAMOYLALANINE--D-GLUTAMATE LIGASE"/>
    <property type="match status" value="1"/>
</dbReference>
<evidence type="ECO:0000256" key="16">
    <source>
        <dbReference type="ARBA" id="ARBA00047632"/>
    </source>
</evidence>
<evidence type="ECO:0000256" key="15">
    <source>
        <dbReference type="ARBA" id="ARBA00032324"/>
    </source>
</evidence>
<evidence type="ECO:0000256" key="7">
    <source>
        <dbReference type="ARBA" id="ARBA00022490"/>
    </source>
</evidence>
<comment type="subcellular location">
    <subcellularLocation>
        <location evidence="2 17 18">Cytoplasm</location>
    </subcellularLocation>
</comment>
<dbReference type="Pfam" id="PF08245">
    <property type="entry name" value="Mur_ligase_M"/>
    <property type="match status" value="1"/>
</dbReference>
<organism evidence="21 22">
    <name type="scientific">Candidatus Merdicola faecigallinarum</name>
    <dbReference type="NCBI Taxonomy" id="2840862"/>
    <lineage>
        <taxon>Bacteria</taxon>
        <taxon>Bacillati</taxon>
        <taxon>Bacillota</taxon>
        <taxon>Clostridia</taxon>
        <taxon>Candidatus Merdicola</taxon>
    </lineage>
</organism>
<dbReference type="Gene3D" id="3.40.1190.10">
    <property type="entry name" value="Mur-like, catalytic domain"/>
    <property type="match status" value="1"/>
</dbReference>
<proteinExistence type="inferred from homology"/>
<evidence type="ECO:0000256" key="4">
    <source>
        <dbReference type="ARBA" id="ARBA00010416"/>
    </source>
</evidence>
<dbReference type="InterPro" id="IPR036565">
    <property type="entry name" value="Mur-like_cat_sf"/>
</dbReference>
<dbReference type="InterPro" id="IPR013221">
    <property type="entry name" value="Mur_ligase_cen"/>
</dbReference>
<dbReference type="AlphaFoldDB" id="A0A9D1M287"/>
<evidence type="ECO:0000256" key="13">
    <source>
        <dbReference type="ARBA" id="ARBA00023316"/>
    </source>
</evidence>
<reference evidence="21" key="1">
    <citation type="submission" date="2020-10" db="EMBL/GenBank/DDBJ databases">
        <authorList>
            <person name="Gilroy R."/>
        </authorList>
    </citation>
    <scope>NUCLEOTIDE SEQUENCE</scope>
    <source>
        <strain evidence="21">CHK195-15760</strain>
    </source>
</reference>
<evidence type="ECO:0000256" key="2">
    <source>
        <dbReference type="ARBA" id="ARBA00004496"/>
    </source>
</evidence>
<feature type="domain" description="Mur ligase central" evidence="20">
    <location>
        <begin position="126"/>
        <end position="302"/>
    </location>
</feature>
<keyword evidence="12 17" id="KW-0573">Peptidoglycan synthesis</keyword>
<evidence type="ECO:0000259" key="20">
    <source>
        <dbReference type="Pfam" id="PF08245"/>
    </source>
</evidence>
<protein>
    <recommendedName>
        <fullName evidence="6 17">UDP-N-acetylmuramoylalanine--D-glutamate ligase</fullName>
        <ecNumber evidence="5 17">6.3.2.9</ecNumber>
    </recommendedName>
    <alternativeName>
        <fullName evidence="15 17">D-glutamic acid-adding enzyme</fullName>
    </alternativeName>
    <alternativeName>
        <fullName evidence="14 17">UDP-N-acetylmuramoyl-L-alanyl-D-glutamate synthetase</fullName>
    </alternativeName>
</protein>
<dbReference type="Gene3D" id="3.90.190.20">
    <property type="entry name" value="Mur ligase, C-terminal domain"/>
    <property type="match status" value="1"/>
</dbReference>
<dbReference type="Pfam" id="PF02875">
    <property type="entry name" value="Mur_ligase_C"/>
    <property type="match status" value="1"/>
</dbReference>
<keyword evidence="7 17" id="KW-0963">Cytoplasm</keyword>
<evidence type="ECO:0000256" key="3">
    <source>
        <dbReference type="ARBA" id="ARBA00004752"/>
    </source>
</evidence>
<comment type="catalytic activity">
    <reaction evidence="16 17 18">
        <text>UDP-N-acetyl-alpha-D-muramoyl-L-alanine + D-glutamate + ATP = UDP-N-acetyl-alpha-D-muramoyl-L-alanyl-D-glutamate + ADP + phosphate + H(+)</text>
        <dbReference type="Rhea" id="RHEA:16429"/>
        <dbReference type="ChEBI" id="CHEBI:15378"/>
        <dbReference type="ChEBI" id="CHEBI:29986"/>
        <dbReference type="ChEBI" id="CHEBI:30616"/>
        <dbReference type="ChEBI" id="CHEBI:43474"/>
        <dbReference type="ChEBI" id="CHEBI:83898"/>
        <dbReference type="ChEBI" id="CHEBI:83900"/>
        <dbReference type="ChEBI" id="CHEBI:456216"/>
        <dbReference type="EC" id="6.3.2.9"/>
    </reaction>
</comment>
<evidence type="ECO:0000256" key="8">
    <source>
        <dbReference type="ARBA" id="ARBA00022598"/>
    </source>
</evidence>
<evidence type="ECO:0000256" key="18">
    <source>
        <dbReference type="RuleBase" id="RU003664"/>
    </source>
</evidence>
<dbReference type="InterPro" id="IPR036615">
    <property type="entry name" value="Mur_ligase_C_dom_sf"/>
</dbReference>
<comment type="caution">
    <text evidence="21">The sequence shown here is derived from an EMBL/GenBank/DDBJ whole genome shotgun (WGS) entry which is preliminary data.</text>
</comment>
<dbReference type="Proteomes" id="UP000824093">
    <property type="component" value="Unassembled WGS sequence"/>
</dbReference>
<dbReference type="GO" id="GO:0009252">
    <property type="term" value="P:peptidoglycan biosynthetic process"/>
    <property type="evidence" value="ECO:0007669"/>
    <property type="project" value="UniProtKB-UniRule"/>
</dbReference>
<reference evidence="21" key="2">
    <citation type="journal article" date="2021" name="PeerJ">
        <title>Extensive microbial diversity within the chicken gut microbiome revealed by metagenomics and culture.</title>
        <authorList>
            <person name="Gilroy R."/>
            <person name="Ravi A."/>
            <person name="Getino M."/>
            <person name="Pursley I."/>
            <person name="Horton D.L."/>
            <person name="Alikhan N.F."/>
            <person name="Baker D."/>
            <person name="Gharbi K."/>
            <person name="Hall N."/>
            <person name="Watson M."/>
            <person name="Adriaenssens E.M."/>
            <person name="Foster-Nyarko E."/>
            <person name="Jarju S."/>
            <person name="Secka A."/>
            <person name="Antonio M."/>
            <person name="Oren A."/>
            <person name="Chaudhuri R.R."/>
            <person name="La Ragione R."/>
            <person name="Hildebrand F."/>
            <person name="Pallen M.J."/>
        </authorList>
    </citation>
    <scope>NUCLEOTIDE SEQUENCE</scope>
    <source>
        <strain evidence="21">CHK195-15760</strain>
    </source>
</reference>
<keyword evidence="11 17" id="KW-0133">Cell shape</keyword>
<evidence type="ECO:0000256" key="9">
    <source>
        <dbReference type="ARBA" id="ARBA00022741"/>
    </source>
</evidence>
<gene>
    <name evidence="17" type="primary">murD</name>
    <name evidence="21" type="ORF">IAB70_06560</name>
</gene>
<dbReference type="NCBIfam" id="TIGR01087">
    <property type="entry name" value="murD"/>
    <property type="match status" value="1"/>
</dbReference>
<comment type="similarity">
    <text evidence="4 17">Belongs to the MurCDEF family.</text>
</comment>
<dbReference type="GO" id="GO:0008360">
    <property type="term" value="P:regulation of cell shape"/>
    <property type="evidence" value="ECO:0007669"/>
    <property type="project" value="UniProtKB-KW"/>
</dbReference>
<dbReference type="SUPFAM" id="SSF51984">
    <property type="entry name" value="MurCD N-terminal domain"/>
    <property type="match status" value="1"/>
</dbReference>
<evidence type="ECO:0000313" key="21">
    <source>
        <dbReference type="EMBL" id="HIU52254.1"/>
    </source>
</evidence>
<dbReference type="SUPFAM" id="SSF53244">
    <property type="entry name" value="MurD-like peptide ligases, peptide-binding domain"/>
    <property type="match status" value="1"/>
</dbReference>
<dbReference type="EC" id="6.3.2.9" evidence="5 17"/>
<dbReference type="GO" id="GO:0051301">
    <property type="term" value="P:cell division"/>
    <property type="evidence" value="ECO:0007669"/>
    <property type="project" value="UniProtKB-KW"/>
</dbReference>
<evidence type="ECO:0000256" key="1">
    <source>
        <dbReference type="ARBA" id="ARBA00002734"/>
    </source>
</evidence>
<dbReference type="GO" id="GO:0005524">
    <property type="term" value="F:ATP binding"/>
    <property type="evidence" value="ECO:0007669"/>
    <property type="project" value="UniProtKB-UniRule"/>
</dbReference>
<evidence type="ECO:0000256" key="11">
    <source>
        <dbReference type="ARBA" id="ARBA00022960"/>
    </source>
</evidence>
<dbReference type="SUPFAM" id="SSF53623">
    <property type="entry name" value="MurD-like peptide ligases, catalytic domain"/>
    <property type="match status" value="1"/>
</dbReference>
<keyword evidence="17 18" id="KW-0131">Cell cycle</keyword>
<dbReference type="InterPro" id="IPR005762">
    <property type="entry name" value="MurD"/>
</dbReference>
<comment type="pathway">
    <text evidence="3 17 18">Cell wall biogenesis; peptidoglycan biosynthesis.</text>
</comment>
<evidence type="ECO:0000256" key="12">
    <source>
        <dbReference type="ARBA" id="ARBA00022984"/>
    </source>
</evidence>
<evidence type="ECO:0000256" key="10">
    <source>
        <dbReference type="ARBA" id="ARBA00022840"/>
    </source>
</evidence>
<dbReference type="EMBL" id="DVNH01000049">
    <property type="protein sequence ID" value="HIU52254.1"/>
    <property type="molecule type" value="Genomic_DNA"/>
</dbReference>
<evidence type="ECO:0000256" key="14">
    <source>
        <dbReference type="ARBA" id="ARBA00030398"/>
    </source>
</evidence>
<dbReference type="InterPro" id="IPR004101">
    <property type="entry name" value="Mur_ligase_C"/>
</dbReference>
<evidence type="ECO:0000259" key="19">
    <source>
        <dbReference type="Pfam" id="PF02875"/>
    </source>
</evidence>
<dbReference type="GO" id="GO:0005737">
    <property type="term" value="C:cytoplasm"/>
    <property type="evidence" value="ECO:0007669"/>
    <property type="project" value="UniProtKB-SubCell"/>
</dbReference>